<organism evidence="3 4">
    <name type="scientific">Lentihominibacter faecis</name>
    <dbReference type="NCBI Taxonomy" id="2764712"/>
    <lineage>
        <taxon>Bacteria</taxon>
        <taxon>Bacillati</taxon>
        <taxon>Bacillota</taxon>
        <taxon>Clostridia</taxon>
        <taxon>Peptostreptococcales</taxon>
        <taxon>Anaerovoracaceae</taxon>
        <taxon>Lentihominibacter</taxon>
    </lineage>
</organism>
<dbReference type="InterPro" id="IPR020569">
    <property type="entry name" value="UPF0029_Impact_CS"/>
</dbReference>
<dbReference type="PROSITE" id="PS00910">
    <property type="entry name" value="UPF0029"/>
    <property type="match status" value="1"/>
</dbReference>
<dbReference type="InterPro" id="IPR015796">
    <property type="entry name" value="Impact_YigZ-like"/>
</dbReference>
<dbReference type="InterPro" id="IPR023582">
    <property type="entry name" value="Impact"/>
</dbReference>
<sequence length="222" mass="24611">MELYKTVRKQAEAVQVIDKSRFIAHVCPVESREEADAFLAEIREKYKDATHNVPAMVIGDKSQIQWASDDGEPQGTSGAPMVQMMVKEGLTNLIVVVTRYFGGIKLGTGGLVRAYTSSAKLGLEAAGVCSVREMAELTVKIDYPYLAKIQNMASEQLDLEEADREGEENLPNFRIANIQYTDKIEMKIQTFSGSLTNVELLFQNITSGKAEVISQKTVREKV</sequence>
<dbReference type="RefSeq" id="WP_249286255.1">
    <property type="nucleotide sequence ID" value="NZ_JACRWC010000029.1"/>
</dbReference>
<dbReference type="GO" id="GO:0005737">
    <property type="term" value="C:cytoplasm"/>
    <property type="evidence" value="ECO:0007669"/>
    <property type="project" value="TreeGrafter"/>
</dbReference>
<protein>
    <submittedName>
        <fullName evidence="3">YigZ family protein</fullName>
    </submittedName>
</protein>
<evidence type="ECO:0000313" key="3">
    <source>
        <dbReference type="EMBL" id="MBC5998705.1"/>
    </source>
</evidence>
<dbReference type="Pfam" id="PF01205">
    <property type="entry name" value="Impact_N"/>
    <property type="match status" value="1"/>
</dbReference>
<dbReference type="InterPro" id="IPR020568">
    <property type="entry name" value="Ribosomal_Su5_D2-typ_SF"/>
</dbReference>
<reference evidence="3" key="1">
    <citation type="submission" date="2020-08" db="EMBL/GenBank/DDBJ databases">
        <authorList>
            <person name="Liu C."/>
            <person name="Sun Q."/>
        </authorList>
    </citation>
    <scope>NUCLEOTIDE SEQUENCE</scope>
    <source>
        <strain evidence="3">BX16</strain>
    </source>
</reference>
<keyword evidence="4" id="KW-1185">Reference proteome</keyword>
<dbReference type="EMBL" id="JACRWC010000029">
    <property type="protein sequence ID" value="MBC5998705.1"/>
    <property type="molecule type" value="Genomic_DNA"/>
</dbReference>
<proteinExistence type="inferred from homology"/>
<dbReference type="InterPro" id="IPR036956">
    <property type="entry name" value="Impact_N_sf"/>
</dbReference>
<evidence type="ECO:0000313" key="4">
    <source>
        <dbReference type="Proteomes" id="UP000644115"/>
    </source>
</evidence>
<dbReference type="InterPro" id="IPR001498">
    <property type="entry name" value="Impact_N"/>
</dbReference>
<dbReference type="PANTHER" id="PTHR16301:SF20">
    <property type="entry name" value="IMPACT FAMILY MEMBER YIGZ"/>
    <property type="match status" value="1"/>
</dbReference>
<dbReference type="SUPFAM" id="SSF54211">
    <property type="entry name" value="Ribosomal protein S5 domain 2-like"/>
    <property type="match status" value="1"/>
</dbReference>
<comment type="caution">
    <text evidence="3">The sequence shown here is derived from an EMBL/GenBank/DDBJ whole genome shotgun (WGS) entry which is preliminary data.</text>
</comment>
<feature type="domain" description="Impact N-terminal" evidence="2">
    <location>
        <begin position="19"/>
        <end position="120"/>
    </location>
</feature>
<evidence type="ECO:0000256" key="1">
    <source>
        <dbReference type="ARBA" id="ARBA00007665"/>
    </source>
</evidence>
<dbReference type="Gene3D" id="3.30.230.30">
    <property type="entry name" value="Impact, N-terminal domain"/>
    <property type="match status" value="1"/>
</dbReference>
<comment type="similarity">
    <text evidence="1">Belongs to the IMPACT family.</text>
</comment>
<dbReference type="GO" id="GO:0006446">
    <property type="term" value="P:regulation of translational initiation"/>
    <property type="evidence" value="ECO:0007669"/>
    <property type="project" value="TreeGrafter"/>
</dbReference>
<name>A0A923SQS5_9FIRM</name>
<accession>A0A923SQS5</accession>
<dbReference type="NCBIfam" id="TIGR00257">
    <property type="entry name" value="IMPACT_YIGZ"/>
    <property type="match status" value="1"/>
</dbReference>
<dbReference type="PANTHER" id="PTHR16301">
    <property type="entry name" value="IMPACT-RELATED"/>
    <property type="match status" value="1"/>
</dbReference>
<dbReference type="AlphaFoldDB" id="A0A923SQS5"/>
<dbReference type="Proteomes" id="UP000644115">
    <property type="component" value="Unassembled WGS sequence"/>
</dbReference>
<gene>
    <name evidence="3" type="ORF">H8876_01535</name>
</gene>
<evidence type="ECO:0000259" key="2">
    <source>
        <dbReference type="Pfam" id="PF01205"/>
    </source>
</evidence>